<proteinExistence type="predicted"/>
<name>I3EE07_NEMP3</name>
<keyword evidence="3" id="KW-1185">Reference proteome</keyword>
<keyword evidence="1" id="KW-0732">Signal</keyword>
<feature type="chain" id="PRO_5003670879" evidence="1">
    <location>
        <begin position="21"/>
        <end position="376"/>
    </location>
</feature>
<dbReference type="InParanoid" id="I3EE07"/>
<reference evidence="2" key="1">
    <citation type="submission" date="2011-01" db="EMBL/GenBank/DDBJ databases">
        <title>The Genome Sequence of Nematocida parisii strain ERTm3.</title>
        <authorList>
            <consortium name="The Broad Institute Genome Sequencing Platform"/>
            <consortium name="The Broad Institute Genome Sequencing Center for Infectious Disease"/>
            <person name="Cuomo C."/>
            <person name="Troemel E."/>
            <person name="Young S.K."/>
            <person name="Zeng Q."/>
            <person name="Gargeya S."/>
            <person name="Fitzgerald M."/>
            <person name="Haas B."/>
            <person name="Abouelleil A."/>
            <person name="Alvarado L."/>
            <person name="Arachchi H.M."/>
            <person name="Berlin A."/>
            <person name="Chapman S.B."/>
            <person name="Gearin G."/>
            <person name="Goldberg J."/>
            <person name="Griggs A."/>
            <person name="Gujja S."/>
            <person name="Hansen M."/>
            <person name="Heiman D."/>
            <person name="Howarth C."/>
            <person name="Larimer J."/>
            <person name="Lui A."/>
            <person name="MacDonald P.J.P."/>
            <person name="McCowen C."/>
            <person name="Montmayeur A."/>
            <person name="Murphy C."/>
            <person name="Neiman D."/>
            <person name="Pearson M."/>
            <person name="Priest M."/>
            <person name="Roberts A."/>
            <person name="Saif S."/>
            <person name="Shea T."/>
            <person name="Sisk P."/>
            <person name="Stolte C."/>
            <person name="Sykes S."/>
            <person name="Wortman J."/>
            <person name="Nusbaum C."/>
            <person name="Birren B."/>
        </authorList>
    </citation>
    <scope>NUCLEOTIDE SEQUENCE</scope>
    <source>
        <strain evidence="2">ERTm3</strain>
    </source>
</reference>
<dbReference type="OMA" id="HITPAIQ"/>
<dbReference type="Proteomes" id="UP000002872">
    <property type="component" value="Unassembled WGS sequence"/>
</dbReference>
<evidence type="ECO:0000256" key="1">
    <source>
        <dbReference type="SAM" id="SignalP"/>
    </source>
</evidence>
<sequence>MKTIIMLGSLGVIAALTSEGIDLSLCSDDRKYCFDELHGMIRRVGSDEIAPPFGVYSSTGASMGGFSMGQVGNPEVLNTSLAGHSLKLAPECGVEQGGLSCQIISNKTTTPTVAPAVAQVVHATPVVEATPVHTVQAAPVVEAQVVHATPVVEATPVQAVQAAPVVEAQVVHATPVVEAQVVHAAPVVEATPVQAVPAVQPTTVSTIPSVDSLGDDCNDKTVVTSTPTSVCYSKPKKRFVSVKCCKTVHIPVKAKKRKLPCLCADGTPAEPLLPSAFSLSRYTDDILYEPPKKIAATPVTVTSSPTISAVPVSVAALPASVTRIPTETENAQIYLNNLLNAQNRLNSRIGRMNTSEHDKLIVEQDKKYIIRAAQQL</sequence>
<organism evidence="2 3">
    <name type="scientific">Nematocida parisii (strain ERTm3)</name>
    <name type="common">Nematode killer fungus</name>
    <dbReference type="NCBI Taxonomy" id="935791"/>
    <lineage>
        <taxon>Eukaryota</taxon>
        <taxon>Fungi</taxon>
        <taxon>Fungi incertae sedis</taxon>
        <taxon>Microsporidia</taxon>
        <taxon>Nematocida</taxon>
    </lineage>
</organism>
<dbReference type="HOGENOM" id="CLU_829213_0_0_1"/>
<evidence type="ECO:0000313" key="2">
    <source>
        <dbReference type="EMBL" id="EIJ87454.1"/>
    </source>
</evidence>
<protein>
    <submittedName>
        <fullName evidence="2">Uncharacterized protein</fullName>
    </submittedName>
</protein>
<feature type="signal peptide" evidence="1">
    <location>
        <begin position="1"/>
        <end position="20"/>
    </location>
</feature>
<dbReference type="EMBL" id="GL870882">
    <property type="protein sequence ID" value="EIJ87454.1"/>
    <property type="molecule type" value="Genomic_DNA"/>
</dbReference>
<evidence type="ECO:0000313" key="3">
    <source>
        <dbReference type="Proteomes" id="UP000002872"/>
    </source>
</evidence>
<gene>
    <name evidence="2" type="ORF">NEQG_02335</name>
</gene>
<dbReference type="VEuPathDB" id="MicrosporidiaDB:NEQG_02335"/>
<dbReference type="AlphaFoldDB" id="I3EE07"/>
<dbReference type="OrthoDB" id="2189146at2759"/>
<accession>I3EE07</accession>